<comment type="catalytic activity">
    <reaction evidence="1">
        <text>[E2 ubiquitin-conjugating enzyme]-S-ubiquitinyl-L-cysteine + [acceptor protein]-L-lysine = [E2 ubiquitin-conjugating enzyme]-L-cysteine + [acceptor protein]-N(6)-ubiquitinyl-L-lysine.</text>
        <dbReference type="EC" id="2.3.2.31"/>
    </reaction>
</comment>
<dbReference type="EC" id="2.3.2.31" evidence="2"/>
<evidence type="ECO:0000313" key="12">
    <source>
        <dbReference type="Proteomes" id="UP000706124"/>
    </source>
</evidence>
<dbReference type="InterPro" id="IPR031127">
    <property type="entry name" value="E3_UB_ligase_RBR"/>
</dbReference>
<organism evidence="11 12">
    <name type="scientific">Claviceps pazoutovae</name>
    <dbReference type="NCBI Taxonomy" id="1649127"/>
    <lineage>
        <taxon>Eukaryota</taxon>
        <taxon>Fungi</taxon>
        <taxon>Dikarya</taxon>
        <taxon>Ascomycota</taxon>
        <taxon>Pezizomycotina</taxon>
        <taxon>Sordariomycetes</taxon>
        <taxon>Hypocreomycetidae</taxon>
        <taxon>Hypocreales</taxon>
        <taxon>Clavicipitaceae</taxon>
        <taxon>Claviceps</taxon>
    </lineage>
</organism>
<evidence type="ECO:0000259" key="10">
    <source>
        <dbReference type="PROSITE" id="PS51873"/>
    </source>
</evidence>
<dbReference type="PROSITE" id="PS51873">
    <property type="entry name" value="TRIAD"/>
    <property type="match status" value="1"/>
</dbReference>
<evidence type="ECO:0000313" key="11">
    <source>
        <dbReference type="EMBL" id="KAG5931457.1"/>
    </source>
</evidence>
<reference evidence="11 12" key="1">
    <citation type="journal article" date="2020" name="bioRxiv">
        <title>Whole genome comparisons of ergot fungi reveals the divergence and evolution of species within the genus Claviceps are the result of varying mechanisms driving genome evolution and host range expansion.</title>
        <authorList>
            <person name="Wyka S.A."/>
            <person name="Mondo S.J."/>
            <person name="Liu M."/>
            <person name="Dettman J."/>
            <person name="Nalam V."/>
            <person name="Broders K.D."/>
        </authorList>
    </citation>
    <scope>NUCLEOTIDE SEQUENCE [LARGE SCALE GENOMIC DNA]</scope>
    <source>
        <strain evidence="11 12">CCC 1485</strain>
    </source>
</reference>
<keyword evidence="6" id="KW-0863">Zinc-finger</keyword>
<feature type="coiled-coil region" evidence="9">
    <location>
        <begin position="438"/>
        <end position="493"/>
    </location>
</feature>
<accession>A0A9P7M7A1</accession>
<gene>
    <name evidence="11" type="ORF">E4U60_006060</name>
</gene>
<dbReference type="AlphaFoldDB" id="A0A9P7M7A1"/>
<proteinExistence type="predicted"/>
<keyword evidence="4" id="KW-0479">Metal-binding</keyword>
<keyword evidence="5" id="KW-0677">Repeat</keyword>
<dbReference type="SMART" id="SM00647">
    <property type="entry name" value="IBR"/>
    <property type="match status" value="2"/>
</dbReference>
<comment type="caution">
    <text evidence="11">The sequence shown here is derived from an EMBL/GenBank/DDBJ whole genome shotgun (WGS) entry which is preliminary data.</text>
</comment>
<dbReference type="Proteomes" id="UP000706124">
    <property type="component" value="Unassembled WGS sequence"/>
</dbReference>
<dbReference type="OrthoDB" id="9977870at2759"/>
<keyword evidence="3" id="KW-0808">Transferase</keyword>
<dbReference type="GO" id="GO:0016567">
    <property type="term" value="P:protein ubiquitination"/>
    <property type="evidence" value="ECO:0007669"/>
    <property type="project" value="InterPro"/>
</dbReference>
<keyword evidence="9" id="KW-0175">Coiled coil</keyword>
<dbReference type="InterPro" id="IPR002867">
    <property type="entry name" value="IBR_dom"/>
</dbReference>
<evidence type="ECO:0000256" key="9">
    <source>
        <dbReference type="SAM" id="Coils"/>
    </source>
</evidence>
<evidence type="ECO:0000256" key="8">
    <source>
        <dbReference type="ARBA" id="ARBA00022833"/>
    </source>
</evidence>
<dbReference type="CDD" id="cd20335">
    <property type="entry name" value="BRcat_RBR"/>
    <property type="match status" value="1"/>
</dbReference>
<evidence type="ECO:0000256" key="2">
    <source>
        <dbReference type="ARBA" id="ARBA00012251"/>
    </source>
</evidence>
<evidence type="ECO:0000256" key="7">
    <source>
        <dbReference type="ARBA" id="ARBA00022786"/>
    </source>
</evidence>
<evidence type="ECO:0000256" key="1">
    <source>
        <dbReference type="ARBA" id="ARBA00001798"/>
    </source>
</evidence>
<dbReference type="PANTHER" id="PTHR11685">
    <property type="entry name" value="RBR FAMILY RING FINGER AND IBR DOMAIN-CONTAINING"/>
    <property type="match status" value="1"/>
</dbReference>
<evidence type="ECO:0000256" key="4">
    <source>
        <dbReference type="ARBA" id="ARBA00022723"/>
    </source>
</evidence>
<dbReference type="Pfam" id="PF01485">
    <property type="entry name" value="IBR"/>
    <property type="match status" value="1"/>
</dbReference>
<keyword evidence="8" id="KW-0862">Zinc</keyword>
<feature type="domain" description="RING-type" evidence="10">
    <location>
        <begin position="253"/>
        <end position="444"/>
    </location>
</feature>
<dbReference type="GO" id="GO:0061630">
    <property type="term" value="F:ubiquitin protein ligase activity"/>
    <property type="evidence" value="ECO:0007669"/>
    <property type="project" value="UniProtKB-EC"/>
</dbReference>
<evidence type="ECO:0000256" key="3">
    <source>
        <dbReference type="ARBA" id="ARBA00022679"/>
    </source>
</evidence>
<dbReference type="SUPFAM" id="SSF57850">
    <property type="entry name" value="RING/U-box"/>
    <property type="match status" value="1"/>
</dbReference>
<keyword evidence="12" id="KW-1185">Reference proteome</keyword>
<sequence length="734" mass="85004">MAMEKDMPSLPMPGSFGDEDVVEFHRNQSEAVQATGDDIQNPAPAAASWLAEHRVDIDLGDIDWHKYEPPTVLHKAPYVTSLILLDILTQSVANVKARVAEEAQAKKIEDERLRLAEEEAEKNGKSPEPYLPIIMTAERPLEPDVSSVNDMYSRKDTTCNPAIAASSNGTVAAVPVMKDMGWRRKAFRRLFQRAPESGESSSAGGVREALRQKLEARLSKVDIATTDSMTQETLLALRKSGYIADAEMPKLVPEVECVSCLDDVPVTKAIKVPCHSYCQDCFVRLITAAVQHEAQWPPKCCLNQIPFRLIVKNIPNDLVKTFQERSSEWELPISERLYCSQPECGVWIQPKQIGLNKRQGRCKRGHSTCTICRGPSHGDNDCPQDYDMALTYILAEEEGWKRCFHCHAMVEHRDACGHMTCRCGSEFCYVCGQIWRTCRCTAEQLKELKEAADRRREQRRIKEESEAEELRAILAQIEEFERQEAERAELERLERERLERLEAEQWQRLVQERIRFEDLRRKEISAKFGDLRTHLCDLHELQHIMMNAQQEEHAADLRQESESTQMKLAERHDAEQRQHQHETMAKVDLKEKQFTKEYSARVATERKLEEDYLETLRDFWSTSPCADEEIERAMMPLRRRMDQGHKAWQEWKEEQMLMYRARVGDAQVMRGEIMHSQREMSKDMFEKKQLELTRRMMAEEKWFQEVVLEREQLLGGWELQEVEGDADSLYAGEE</sequence>
<keyword evidence="7" id="KW-0833">Ubl conjugation pathway</keyword>
<dbReference type="EMBL" id="SRPO01000568">
    <property type="protein sequence ID" value="KAG5931457.1"/>
    <property type="molecule type" value="Genomic_DNA"/>
</dbReference>
<dbReference type="Gene3D" id="1.20.120.1750">
    <property type="match status" value="1"/>
</dbReference>
<evidence type="ECO:0000256" key="5">
    <source>
        <dbReference type="ARBA" id="ARBA00022737"/>
    </source>
</evidence>
<protein>
    <recommendedName>
        <fullName evidence="2">RBR-type E3 ubiquitin transferase</fullName>
        <ecNumber evidence="2">2.3.2.31</ecNumber>
    </recommendedName>
</protein>
<name>A0A9P7M7A1_9HYPO</name>
<dbReference type="CDD" id="cd22584">
    <property type="entry name" value="Rcat_RBR_unk"/>
    <property type="match status" value="1"/>
</dbReference>
<dbReference type="GO" id="GO:0008270">
    <property type="term" value="F:zinc ion binding"/>
    <property type="evidence" value="ECO:0007669"/>
    <property type="project" value="UniProtKB-KW"/>
</dbReference>
<dbReference type="InterPro" id="IPR044066">
    <property type="entry name" value="TRIAD_supradom"/>
</dbReference>
<evidence type="ECO:0000256" key="6">
    <source>
        <dbReference type="ARBA" id="ARBA00022771"/>
    </source>
</evidence>